<dbReference type="InterPro" id="IPR000408">
    <property type="entry name" value="Reg_chr_condens"/>
</dbReference>
<dbReference type="InterPro" id="IPR004948">
    <property type="entry name" value="Nuc-triphosphatase_THEP1"/>
</dbReference>
<reference evidence="8 9" key="1">
    <citation type="submission" date="2024-02" db="EMBL/GenBank/DDBJ databases">
        <authorList>
            <person name="Chen Y."/>
            <person name="Shah S."/>
            <person name="Dougan E. K."/>
            <person name="Thang M."/>
            <person name="Chan C."/>
        </authorList>
    </citation>
    <scope>NUCLEOTIDE SEQUENCE [LARGE SCALE GENOMIC DNA]</scope>
</reference>
<feature type="region of interest" description="Disordered" evidence="4">
    <location>
        <begin position="1"/>
        <end position="54"/>
    </location>
</feature>
<feature type="repeat" description="RCC1" evidence="2">
    <location>
        <begin position="2329"/>
        <end position="2378"/>
    </location>
</feature>
<dbReference type="PRINTS" id="PR00633">
    <property type="entry name" value="RCCNDNSATION"/>
</dbReference>
<feature type="repeat" description="RCC1" evidence="2">
    <location>
        <begin position="2227"/>
        <end position="2278"/>
    </location>
</feature>
<feature type="region of interest" description="Disordered" evidence="4">
    <location>
        <begin position="2171"/>
        <end position="2190"/>
    </location>
</feature>
<dbReference type="Gene3D" id="3.30.450.20">
    <property type="entry name" value="PAS domain"/>
    <property type="match status" value="1"/>
</dbReference>
<evidence type="ECO:0000256" key="4">
    <source>
        <dbReference type="SAM" id="MobiDB-lite"/>
    </source>
</evidence>
<keyword evidence="3" id="KW-0175">Coiled coil</keyword>
<feature type="repeat" description="RCC1" evidence="2">
    <location>
        <begin position="2109"/>
        <end position="2162"/>
    </location>
</feature>
<feature type="region of interest" description="Disordered" evidence="4">
    <location>
        <begin position="2049"/>
        <end position="2111"/>
    </location>
</feature>
<comment type="caution">
    <text evidence="8">The sequence shown here is derived from an EMBL/GenBank/DDBJ whole genome shotgun (WGS) entry which is preliminary data.</text>
</comment>
<protein>
    <submittedName>
        <fullName evidence="8">X-linked retinitis pigmentosa GTPase regulator</fullName>
    </submittedName>
</protein>
<evidence type="ECO:0000313" key="8">
    <source>
        <dbReference type="EMBL" id="CAK9027418.1"/>
    </source>
</evidence>
<feature type="domain" description="PAS" evidence="6">
    <location>
        <begin position="1455"/>
        <end position="1555"/>
    </location>
</feature>
<dbReference type="Pfam" id="PF03266">
    <property type="entry name" value="NTPase_1"/>
    <property type="match status" value="1"/>
</dbReference>
<dbReference type="InterPro" id="IPR009091">
    <property type="entry name" value="RCC1/BLIP-II"/>
</dbReference>
<feature type="compositionally biased region" description="Low complexity" evidence="4">
    <location>
        <begin position="105"/>
        <end position="122"/>
    </location>
</feature>
<dbReference type="InterPro" id="IPR035965">
    <property type="entry name" value="PAS-like_dom_sf"/>
</dbReference>
<dbReference type="InterPro" id="IPR058923">
    <property type="entry name" value="RCC1-like_dom"/>
</dbReference>
<dbReference type="Gene3D" id="3.40.50.300">
    <property type="entry name" value="P-loop containing nucleotide triphosphate hydrolases"/>
    <property type="match status" value="1"/>
</dbReference>
<dbReference type="Gene3D" id="2.120.10.80">
    <property type="entry name" value="Kelch-type beta propeller"/>
    <property type="match status" value="2"/>
</dbReference>
<dbReference type="Gene3D" id="2.130.10.30">
    <property type="entry name" value="Regulator of chromosome condensation 1/beta-lactamase-inhibitor protein II"/>
    <property type="match status" value="2"/>
</dbReference>
<feature type="region of interest" description="Disordered" evidence="4">
    <location>
        <begin position="105"/>
        <end position="126"/>
    </location>
</feature>
<dbReference type="Proteomes" id="UP001642464">
    <property type="component" value="Unassembled WGS sequence"/>
</dbReference>
<dbReference type="SUPFAM" id="SSF55785">
    <property type="entry name" value="PYP-like sensor domain (PAS domain)"/>
    <property type="match status" value="1"/>
</dbReference>
<dbReference type="SUPFAM" id="SSF50985">
    <property type="entry name" value="RCC1/BLIP-II"/>
    <property type="match status" value="2"/>
</dbReference>
<sequence length="2478" mass="272525">MPPKPAPKPKATGKAAARKPSNSNPGKGGKKGAPPAIEIDQKALDATKAPKRDPPLKVGGVEVVGQHNLSRILLESIVALPFARGNSKVCLRRISIFQKAPERIGPPVASSPSAGPRSARSAKGPPVDVPIVFHQMDETHLEEADCPSLFLALACGVEATKPCLLRVGPADLLEEEANSFPIFEAYGPWSPKLKEAKVIATRHKHSIMVIPLAGGQCLLPPLAAEPALEQITCFTKSFTDALSANDGNEVPVAVSRALKATQHVCCSILLQPMLNASEDVLNLNQVFSNLEDLMLGKTHPELSVDFYDGQGANAIGLEKEQIDELRGGPLTDGTPIGDLNKMVWDLVPGMKQTRPTQFLAWFHSQMQQSGTRWKLKAYYSDSGVPIDFDAVLQDEDGHAFLAPCSANAQFPRLATLRKSQEELKYRHCFTRLAHWMMSGLLLHTPIQAPQDLKFLRELLMILACMPEEPGAFSPPPPPDGSLHLRFAWSFARRCVRCLRSHNPMMYKGQLVTIPQPGFQMMWALLDASIELVAAEHTRPYPERKRLALWASLCFAIRLAVASKKMDEPGWLADKSKLWGRFDDTIDLEGLAAKVYVTRFGVQESWCRDQVSNETRSIFADDLPWDLIDISAPAEPELEFDDVKTELPTEAAHSEVPDPEEEVTVTTEEPSFAAQAFRELDQSMGRQLRKAWEQHHRFFITGGIGQGKRAVSRNMLCDLALGDVCAGQVSRFPLRLSVADLHQLKDSSDAIQEFLSFDPAWAAACAWERLPPPCWGGRWGHQVIAVEDKILIIGGMSTQTGKPLQDAWISSDGQQWEDLPTPPWPARFGHQVVWWEDRLILLGGSGEEDRRFRDAWQSTDLGLSWQELPCPKWSARHGHQALVMDVSLKKAPARPLLVLMGGNATGNKALKDVWASDSGGFSWMELEALPCTPRWNFNVTHLNGRLWLTGGEDENHRLNDCWVLKGSSWNHKGSGGGAGVSRWKSDASVGEDGWRGPLTAPWAPRAQHQVIPFRGQLALFGGSDEKNQVLYDAWVSEDCATWRPLPYFAWAQAAGRAGHEVLTLKDGRTMVFGGLGGGRDSLRSRLLALVIEDIPEQFPKEQAQCSLRLIGLSTMGSTSCCQTNRKRDGDTFLNMFAVGLVLLNQHPFLVGVQCEMGSDESMSQVKQDQHAMIEQIRVILQEGLSENAAATLIKESFLPPRPRNLGGPAFSSAALTERVILLNDRRTVMRREPCEIPNGCVVISEQPIRRTRQGLFFAVRMEGVLQDGWCSSWPVLGLTTISPDDMQRDGYPLRAEWCGKSVCIGGEFQAFVREKSHHFDGTFAPCAEELNKFEGPQPRWNNRPTTPWDLGEGDVMGMLYTPDGDLHLMLNYQTVFSVSTGKPLESRDYYALVDCRGQAYELMLLPYEMPVIGYMQELALQPLISHKVVDHVARTAASRALAECSFSVSIADPSQPDMPLVAVSPTFEAMTGYPCAEIVGLNCRFLNHDCEMSFSQRCKLRHACQTGKPFTGFLQNRRKTGELFVNLLALRGLRVARDAETGEDIWYLVGIQSDVTHLVRDSHASHVPIEIKEKHAQELQGVAENLRQELEKVFQEVALTARHSIVDWTDQEGQMVEVPAVQGIQAGPKPSSVAMIALVEPDWLKHDSVDDDSEPEQVDFRAKSDKTVQAVQRRTITTLSTQSISSILAQRPQVGQRSLPSYMPMVMAFMLGLGSTALVQLFMTLRLNVKPLEASHLRKLCRRWTQGMELQEKVESEMLLPDNYDLVNSQKAVKAYDESEFAALSKLGLTTACSELAYDCLGNFFGLLLLLLETLSCANWLEEEHTDVVRLLAFIASASKELVEPLEKLAKMTAQAGQILLLEEYGQAHPDYQQGGLRFRYPSMFGTQFPKLEAFHAFPEFRVEVLERREHGRRVGFDCVALKDETQRAPLACADGPRTGHMVGKYHVQVEEFERFTVPILDRVLDERAGGQERIFIFDEIGKMELLSPDFISRIRRLLESKDPKLHVLGTVAIAGSGFIAQSKRLPRVELVEISVQNRDERAEEVAARFLGTDSGCEGGTGGSGPSPEKTQGGRGGGQSGMKGRWRPKAKLSPGPEAEPNFDPPPRDQKGVLAMGKASYGQLGRGDKGLAETSGDPIGPCGVDGQIVAASCGFDHTAIVLPESLLLCGRNNRGQCGRPTSGRRSEKDLPDFSEDVALPQIPHGLARHDKVKSVACGGDHTLVLMDNREVWACGDNSAGQLALGTGAPKMSSSLLPCATLQSAESVAAGFKHSAAICKERLYLWGANNQGQLGLGRRQNSVHEPVLVDLGAPVRSCALGRWHSLALTVTSVVFSFGWGRFGVLGQGDFTDHHSPVRVELPAPVYQIASGAVHCGAICSPKRQCFMWGRGSLGRSGMGSEANVMTPRAVPGLEGLAALALGGDFSAAVSAVGEWWLWGKNEEGQLGFGSDRENRLVPTRSAALTGFRHIALGDCHALAFR</sequence>
<evidence type="ECO:0000256" key="1">
    <source>
        <dbReference type="ARBA" id="ARBA00022737"/>
    </source>
</evidence>
<feature type="repeat" description="RCC1" evidence="2">
    <location>
        <begin position="2380"/>
        <end position="2429"/>
    </location>
</feature>
<dbReference type="InterPro" id="IPR000014">
    <property type="entry name" value="PAS"/>
</dbReference>
<dbReference type="Pfam" id="PF25390">
    <property type="entry name" value="WD40_RLD"/>
    <property type="match status" value="1"/>
</dbReference>
<dbReference type="Pfam" id="PF13426">
    <property type="entry name" value="PAS_9"/>
    <property type="match status" value="1"/>
</dbReference>
<name>A0ABP0KKQ5_9DINO</name>
<organism evidence="8 9">
    <name type="scientific">Durusdinium trenchii</name>
    <dbReference type="NCBI Taxonomy" id="1381693"/>
    <lineage>
        <taxon>Eukaryota</taxon>
        <taxon>Sar</taxon>
        <taxon>Alveolata</taxon>
        <taxon>Dinophyceae</taxon>
        <taxon>Suessiales</taxon>
        <taxon>Symbiodiniaceae</taxon>
        <taxon>Durusdinium</taxon>
    </lineage>
</organism>
<dbReference type="PROSITE" id="PS50012">
    <property type="entry name" value="RCC1_3"/>
    <property type="match status" value="7"/>
</dbReference>
<dbReference type="InterPro" id="IPR043136">
    <property type="entry name" value="B30.2/SPRY_sf"/>
</dbReference>
<gene>
    <name evidence="8" type="ORF">SCF082_LOCUS17909</name>
</gene>
<dbReference type="EMBL" id="CAXAMM010011903">
    <property type="protein sequence ID" value="CAK9027418.1"/>
    <property type="molecule type" value="Genomic_DNA"/>
</dbReference>
<feature type="coiled-coil region" evidence="3">
    <location>
        <begin position="1568"/>
        <end position="1595"/>
    </location>
</feature>
<feature type="repeat" description="RCC1" evidence="2">
    <location>
        <begin position="2278"/>
        <end position="2328"/>
    </location>
</feature>
<proteinExistence type="predicted"/>
<dbReference type="SUPFAM" id="SSF117281">
    <property type="entry name" value="Kelch motif"/>
    <property type="match status" value="1"/>
</dbReference>
<dbReference type="PANTHER" id="PTHR22870:SF466">
    <property type="entry name" value="ANKYRIN REPEAT-CONTAINING PROTEIN"/>
    <property type="match status" value="1"/>
</dbReference>
<feature type="domain" description="RCC1-like" evidence="7">
    <location>
        <begin position="2111"/>
        <end position="2475"/>
    </location>
</feature>
<dbReference type="CDD" id="cd15482">
    <property type="entry name" value="Sialidase_non-viral"/>
    <property type="match status" value="1"/>
</dbReference>
<accession>A0ABP0KKQ5</accession>
<feature type="compositionally biased region" description="Basic and acidic residues" evidence="4">
    <location>
        <begin position="39"/>
        <end position="54"/>
    </location>
</feature>
<evidence type="ECO:0000313" key="9">
    <source>
        <dbReference type="Proteomes" id="UP001642464"/>
    </source>
</evidence>
<dbReference type="InterPro" id="IPR015915">
    <property type="entry name" value="Kelch-typ_b-propeller"/>
</dbReference>
<feature type="compositionally biased region" description="Low complexity" evidence="4">
    <location>
        <begin position="9"/>
        <end position="25"/>
    </location>
</feature>
<keyword evidence="1" id="KW-0677">Repeat</keyword>
<feature type="repeat" description="RCC1" evidence="2">
    <location>
        <begin position="2430"/>
        <end position="2478"/>
    </location>
</feature>
<evidence type="ECO:0000259" key="5">
    <source>
        <dbReference type="Pfam" id="PF07177"/>
    </source>
</evidence>
<keyword evidence="9" id="KW-1185">Reference proteome</keyword>
<evidence type="ECO:0000259" key="7">
    <source>
        <dbReference type="Pfam" id="PF25390"/>
    </source>
</evidence>
<dbReference type="InterPro" id="IPR006573">
    <property type="entry name" value="NHR_dom"/>
</dbReference>
<dbReference type="Gene3D" id="2.60.120.920">
    <property type="match status" value="1"/>
</dbReference>
<dbReference type="Pfam" id="PF07177">
    <property type="entry name" value="Neuralized"/>
    <property type="match status" value="1"/>
</dbReference>
<evidence type="ECO:0000259" key="6">
    <source>
        <dbReference type="Pfam" id="PF13426"/>
    </source>
</evidence>
<evidence type="ECO:0000256" key="2">
    <source>
        <dbReference type="PROSITE-ProRule" id="PRU00235"/>
    </source>
</evidence>
<evidence type="ECO:0000256" key="3">
    <source>
        <dbReference type="SAM" id="Coils"/>
    </source>
</evidence>
<dbReference type="PROSITE" id="PS00626">
    <property type="entry name" value="RCC1_2"/>
    <property type="match status" value="1"/>
</dbReference>
<feature type="domain" description="NHR" evidence="5">
    <location>
        <begin position="1219"/>
        <end position="1403"/>
    </location>
</feature>
<dbReference type="PANTHER" id="PTHR22870">
    <property type="entry name" value="REGULATOR OF CHROMOSOME CONDENSATION"/>
    <property type="match status" value="1"/>
</dbReference>
<feature type="repeat" description="RCC1" evidence="2">
    <location>
        <begin position="2162"/>
        <end position="2226"/>
    </location>
</feature>
<dbReference type="InterPro" id="IPR051210">
    <property type="entry name" value="Ub_ligase/GEF_domain"/>
</dbReference>
<dbReference type="InterPro" id="IPR027417">
    <property type="entry name" value="P-loop_NTPase"/>
</dbReference>